<reference evidence="1 2" key="1">
    <citation type="journal article" date="2011" name="Science">
        <title>The ecoresponsive genome of Daphnia pulex.</title>
        <authorList>
            <person name="Colbourne J.K."/>
            <person name="Pfrender M.E."/>
            <person name="Gilbert D."/>
            <person name="Thomas W.K."/>
            <person name="Tucker A."/>
            <person name="Oakley T.H."/>
            <person name="Tokishita S."/>
            <person name="Aerts A."/>
            <person name="Arnold G.J."/>
            <person name="Basu M.K."/>
            <person name="Bauer D.J."/>
            <person name="Caceres C.E."/>
            <person name="Carmel L."/>
            <person name="Casola C."/>
            <person name="Choi J.H."/>
            <person name="Detter J.C."/>
            <person name="Dong Q."/>
            <person name="Dusheyko S."/>
            <person name="Eads B.D."/>
            <person name="Frohlich T."/>
            <person name="Geiler-Samerotte K.A."/>
            <person name="Gerlach D."/>
            <person name="Hatcher P."/>
            <person name="Jogdeo S."/>
            <person name="Krijgsveld J."/>
            <person name="Kriventseva E.V."/>
            <person name="Kultz D."/>
            <person name="Laforsch C."/>
            <person name="Lindquist E."/>
            <person name="Lopez J."/>
            <person name="Manak J.R."/>
            <person name="Muller J."/>
            <person name="Pangilinan J."/>
            <person name="Patwardhan R.P."/>
            <person name="Pitluck S."/>
            <person name="Pritham E.J."/>
            <person name="Rechtsteiner A."/>
            <person name="Rho M."/>
            <person name="Rogozin I.B."/>
            <person name="Sakarya O."/>
            <person name="Salamov A."/>
            <person name="Schaack S."/>
            <person name="Shapiro H."/>
            <person name="Shiga Y."/>
            <person name="Skalitzky C."/>
            <person name="Smith Z."/>
            <person name="Souvorov A."/>
            <person name="Sung W."/>
            <person name="Tang Z."/>
            <person name="Tsuchiya D."/>
            <person name="Tu H."/>
            <person name="Vos H."/>
            <person name="Wang M."/>
            <person name="Wolf Y.I."/>
            <person name="Yamagata H."/>
            <person name="Yamada T."/>
            <person name="Ye Y."/>
            <person name="Shaw J.R."/>
            <person name="Andrews J."/>
            <person name="Crease T.J."/>
            <person name="Tang H."/>
            <person name="Lucas S.M."/>
            <person name="Robertson H.M."/>
            <person name="Bork P."/>
            <person name="Koonin E.V."/>
            <person name="Zdobnov E.M."/>
            <person name="Grigoriev I.V."/>
            <person name="Lynch M."/>
            <person name="Boore J.L."/>
        </authorList>
    </citation>
    <scope>NUCLEOTIDE SEQUENCE [LARGE SCALE GENOMIC DNA]</scope>
</reference>
<proteinExistence type="predicted"/>
<keyword evidence="2" id="KW-1185">Reference proteome</keyword>
<dbReference type="AlphaFoldDB" id="E9G709"/>
<protein>
    <submittedName>
        <fullName evidence="1">Uncharacterized protein</fullName>
    </submittedName>
</protein>
<name>E9G709_DAPPU</name>
<evidence type="ECO:0000313" key="1">
    <source>
        <dbReference type="EMBL" id="EFX84379.1"/>
    </source>
</evidence>
<dbReference type="EMBL" id="GL732534">
    <property type="protein sequence ID" value="EFX84379.1"/>
    <property type="molecule type" value="Genomic_DNA"/>
</dbReference>
<dbReference type="OrthoDB" id="5839090at2759"/>
<accession>E9G709</accession>
<dbReference type="Proteomes" id="UP000000305">
    <property type="component" value="Unassembled WGS sequence"/>
</dbReference>
<dbReference type="KEGG" id="dpx:DAPPUDRAFT_314646"/>
<dbReference type="HOGENOM" id="CLU_2742589_0_0_1"/>
<evidence type="ECO:0000313" key="2">
    <source>
        <dbReference type="Proteomes" id="UP000000305"/>
    </source>
</evidence>
<gene>
    <name evidence="1" type="ORF">DAPPUDRAFT_314646</name>
</gene>
<sequence>MVCPLIVQDDADISTVIAVYFPFRTWYDYYNGGCVHSGKGNSAVVTTRLNHRNMFVVNSSVFLTQQVAHSA</sequence>
<organism evidence="1 2">
    <name type="scientific">Daphnia pulex</name>
    <name type="common">Water flea</name>
    <dbReference type="NCBI Taxonomy" id="6669"/>
    <lineage>
        <taxon>Eukaryota</taxon>
        <taxon>Metazoa</taxon>
        <taxon>Ecdysozoa</taxon>
        <taxon>Arthropoda</taxon>
        <taxon>Crustacea</taxon>
        <taxon>Branchiopoda</taxon>
        <taxon>Diplostraca</taxon>
        <taxon>Cladocera</taxon>
        <taxon>Anomopoda</taxon>
        <taxon>Daphniidae</taxon>
        <taxon>Daphnia</taxon>
    </lineage>
</organism>
<dbReference type="InParanoid" id="E9G709"/>